<accession>A0ABU1GWB7</accession>
<feature type="transmembrane region" description="Helical" evidence="1">
    <location>
        <begin position="96"/>
        <end position="118"/>
    </location>
</feature>
<keyword evidence="1" id="KW-1133">Transmembrane helix</keyword>
<reference evidence="2 3" key="1">
    <citation type="submission" date="2023-04" db="EMBL/GenBank/DDBJ databases">
        <title>A long-awaited taxogenomic arrangement of the family Halomonadaceae.</title>
        <authorList>
            <person name="De La Haba R."/>
            <person name="Chuvochina M."/>
            <person name="Wittouck S."/>
            <person name="Arahal D.R."/>
            <person name="Sanchez-Porro C."/>
            <person name="Hugenholtz P."/>
            <person name="Ventosa A."/>
        </authorList>
    </citation>
    <scope>NUCLEOTIDE SEQUENCE [LARGE SCALE GENOMIC DNA]</scope>
    <source>
        <strain evidence="2 3">DSM 22428</strain>
    </source>
</reference>
<feature type="transmembrane region" description="Helical" evidence="1">
    <location>
        <begin position="7"/>
        <end position="30"/>
    </location>
</feature>
<keyword evidence="1" id="KW-0812">Transmembrane</keyword>
<evidence type="ECO:0000313" key="3">
    <source>
        <dbReference type="Proteomes" id="UP001269375"/>
    </source>
</evidence>
<proteinExistence type="predicted"/>
<keyword evidence="1" id="KW-0472">Membrane</keyword>
<protein>
    <submittedName>
        <fullName evidence="2">Uncharacterized protein</fullName>
    </submittedName>
</protein>
<evidence type="ECO:0000256" key="1">
    <source>
        <dbReference type="SAM" id="Phobius"/>
    </source>
</evidence>
<name>A0ABU1GWB7_9GAMM</name>
<sequence length="126" mass="14412">MKALIDITNYIGMSGAIIMGTFFTIGLPISFFTIKETDKIFTGENNSSRMWFPTCIWGMSSYAWDLAFKKDSLNQKYQTLNSNIEESPKKFIFIKYILLCIYLPANLGLCVMISAYAAKYFFGLFL</sequence>
<comment type="caution">
    <text evidence="2">The sequence shown here is derived from an EMBL/GenBank/DDBJ whole genome shotgun (WGS) entry which is preliminary data.</text>
</comment>
<dbReference type="RefSeq" id="WP_251594938.1">
    <property type="nucleotide sequence ID" value="NZ_JAMLJI010000004.1"/>
</dbReference>
<evidence type="ECO:0000313" key="2">
    <source>
        <dbReference type="EMBL" id="MDR5896347.1"/>
    </source>
</evidence>
<keyword evidence="3" id="KW-1185">Reference proteome</keyword>
<dbReference type="EMBL" id="JARWAO010000004">
    <property type="protein sequence ID" value="MDR5896347.1"/>
    <property type="molecule type" value="Genomic_DNA"/>
</dbReference>
<dbReference type="Proteomes" id="UP001269375">
    <property type="component" value="Unassembled WGS sequence"/>
</dbReference>
<organism evidence="2 3">
    <name type="scientific">Larsenimonas suaedae</name>
    <dbReference type="NCBI Taxonomy" id="1851019"/>
    <lineage>
        <taxon>Bacteria</taxon>
        <taxon>Pseudomonadati</taxon>
        <taxon>Pseudomonadota</taxon>
        <taxon>Gammaproteobacteria</taxon>
        <taxon>Oceanospirillales</taxon>
        <taxon>Halomonadaceae</taxon>
        <taxon>Larsenimonas</taxon>
    </lineage>
</organism>
<gene>
    <name evidence="2" type="ORF">QC825_09715</name>
</gene>